<feature type="transmembrane region" description="Helical" evidence="1">
    <location>
        <begin position="85"/>
        <end position="103"/>
    </location>
</feature>
<keyword evidence="1" id="KW-1133">Transmembrane helix</keyword>
<sequence>MNLYNFIKILYGILVSTFAFVISSILLNVIGGVTPSFYMYLITVVFMFLFYYMISKSNKSKLIVAIHNLLYFIVLYCIFGKSSNLSLQMIVIIQELLLLSVEGISITRDFYRNRLKSLIIGLIIGMFFTLFESKQVTTFLYPFYILFFLTGILLLRASRAFQYKLSSSKRVKTYIFILVLSLVLFNPYIYGLAIDTLGILYEKFQWIIVKVLYIVSLLLMYPMKVIQLLFQSKNISDVSIKMTNIPYEDQKLVQSDNTFILSVIKILFFIGIVIIILYMFKFVLNRRKFKHKSKEQLFGIERESLEDYLKKKDSSIKNNWIGRKGKILEMFYDIQKETYKKNIFKKSMTASQLLNISKPYIDGDEEFKYIVDCYNETKFSSHEVSDEILNKTREKYKILKKKIKEIKKI</sequence>
<evidence type="ECO:0008006" key="4">
    <source>
        <dbReference type="Google" id="ProtNLM"/>
    </source>
</evidence>
<proteinExistence type="predicted"/>
<dbReference type="EMBL" id="BLZR01000001">
    <property type="protein sequence ID" value="GFP73996.1"/>
    <property type="molecule type" value="Genomic_DNA"/>
</dbReference>
<feature type="transmembrane region" description="Helical" evidence="1">
    <location>
        <begin position="259"/>
        <end position="280"/>
    </location>
</feature>
<organism evidence="2 3">
    <name type="scientific">Clostridium fungisolvens</name>
    <dbReference type="NCBI Taxonomy" id="1604897"/>
    <lineage>
        <taxon>Bacteria</taxon>
        <taxon>Bacillati</taxon>
        <taxon>Bacillota</taxon>
        <taxon>Clostridia</taxon>
        <taxon>Eubacteriales</taxon>
        <taxon>Clostridiaceae</taxon>
        <taxon>Clostridium</taxon>
    </lineage>
</organism>
<keyword evidence="1" id="KW-0472">Membrane</keyword>
<feature type="transmembrane region" description="Helical" evidence="1">
    <location>
        <begin position="115"/>
        <end position="131"/>
    </location>
</feature>
<gene>
    <name evidence="2" type="ORF">bsdtw1_00033</name>
</gene>
<comment type="caution">
    <text evidence="2">The sequence shown here is derived from an EMBL/GenBank/DDBJ whole genome shotgun (WGS) entry which is preliminary data.</text>
</comment>
<dbReference type="AlphaFoldDB" id="A0A6V8SBC6"/>
<evidence type="ECO:0000256" key="1">
    <source>
        <dbReference type="SAM" id="Phobius"/>
    </source>
</evidence>
<feature type="transmembrane region" description="Helical" evidence="1">
    <location>
        <begin position="173"/>
        <end position="192"/>
    </location>
</feature>
<protein>
    <recommendedName>
        <fullName evidence="4">DUF4129 domain-containing protein</fullName>
    </recommendedName>
</protein>
<dbReference type="RefSeq" id="WP_183275589.1">
    <property type="nucleotide sequence ID" value="NZ_BLZR01000001.1"/>
</dbReference>
<feature type="transmembrane region" description="Helical" evidence="1">
    <location>
        <begin position="37"/>
        <end position="55"/>
    </location>
</feature>
<dbReference type="Proteomes" id="UP000580568">
    <property type="component" value="Unassembled WGS sequence"/>
</dbReference>
<feature type="transmembrane region" description="Helical" evidence="1">
    <location>
        <begin position="62"/>
        <end position="79"/>
    </location>
</feature>
<feature type="transmembrane region" description="Helical" evidence="1">
    <location>
        <begin position="143"/>
        <end position="161"/>
    </location>
</feature>
<accession>A0A6V8SBC6</accession>
<evidence type="ECO:0000313" key="3">
    <source>
        <dbReference type="Proteomes" id="UP000580568"/>
    </source>
</evidence>
<evidence type="ECO:0000313" key="2">
    <source>
        <dbReference type="EMBL" id="GFP73996.1"/>
    </source>
</evidence>
<keyword evidence="1" id="KW-0812">Transmembrane</keyword>
<feature type="transmembrane region" description="Helical" evidence="1">
    <location>
        <begin position="204"/>
        <end position="223"/>
    </location>
</feature>
<feature type="transmembrane region" description="Helical" evidence="1">
    <location>
        <begin position="9"/>
        <end position="31"/>
    </location>
</feature>
<name>A0A6V8SBC6_9CLOT</name>
<keyword evidence="3" id="KW-1185">Reference proteome</keyword>
<reference evidence="2 3" key="1">
    <citation type="submission" date="2020-07" db="EMBL/GenBank/DDBJ databases">
        <title>A new beta-1,3-glucan-decomposing anaerobic bacterium isolated from anoxic soil subjected to biological soil disinfestation.</title>
        <authorList>
            <person name="Ueki A."/>
            <person name="Tonouchi A."/>
        </authorList>
    </citation>
    <scope>NUCLEOTIDE SEQUENCE [LARGE SCALE GENOMIC DNA]</scope>
    <source>
        <strain evidence="2 3">TW1</strain>
    </source>
</reference>